<comment type="caution">
    <text evidence="1">The sequence shown here is derived from an EMBL/GenBank/DDBJ whole genome shotgun (WGS) entry which is preliminary data.</text>
</comment>
<dbReference type="AlphaFoldDB" id="A0A4R8TQP2"/>
<organism evidence="1 2">
    <name type="scientific">Colletotrichum sidae</name>
    <dbReference type="NCBI Taxonomy" id="1347389"/>
    <lineage>
        <taxon>Eukaryota</taxon>
        <taxon>Fungi</taxon>
        <taxon>Dikarya</taxon>
        <taxon>Ascomycota</taxon>
        <taxon>Pezizomycotina</taxon>
        <taxon>Sordariomycetes</taxon>
        <taxon>Hypocreomycetidae</taxon>
        <taxon>Glomerellales</taxon>
        <taxon>Glomerellaceae</taxon>
        <taxon>Colletotrichum</taxon>
        <taxon>Colletotrichum orbiculare species complex</taxon>
    </lineage>
</organism>
<reference evidence="1 2" key="1">
    <citation type="submission" date="2018-11" db="EMBL/GenBank/DDBJ databases">
        <title>Genome sequence and assembly of Colletotrichum sidae.</title>
        <authorList>
            <person name="Gan P."/>
            <person name="Shirasu K."/>
        </authorList>
    </citation>
    <scope>NUCLEOTIDE SEQUENCE [LARGE SCALE GENOMIC DNA]</scope>
    <source>
        <strain evidence="1 2">CBS 518.97</strain>
    </source>
</reference>
<dbReference type="EMBL" id="QAPF01000025">
    <property type="protein sequence ID" value="TEA20953.1"/>
    <property type="molecule type" value="Genomic_DNA"/>
</dbReference>
<dbReference type="Proteomes" id="UP000295604">
    <property type="component" value="Unassembled WGS sequence"/>
</dbReference>
<sequence>MCSSDCDDGSTTAAGCEDQAFDIDDVDEDMSAIRSFTTKTCDCFLQIYRKGRLNPWLPNANFADYLIGQGDVIQRECSTNLPYTTSASTPVDDRAAGKLAHLQRSL</sequence>
<proteinExistence type="predicted"/>
<gene>
    <name evidence="1" type="ORF">C8034_v008329</name>
</gene>
<keyword evidence="2" id="KW-1185">Reference proteome</keyword>
<name>A0A4R8TQP2_9PEZI</name>
<evidence type="ECO:0000313" key="2">
    <source>
        <dbReference type="Proteomes" id="UP000295604"/>
    </source>
</evidence>
<accession>A0A4R8TQP2</accession>
<evidence type="ECO:0000313" key="1">
    <source>
        <dbReference type="EMBL" id="TEA20953.1"/>
    </source>
</evidence>
<protein>
    <submittedName>
        <fullName evidence="1">LysM domain-containing protein</fullName>
    </submittedName>
</protein>